<keyword evidence="3" id="KW-1185">Reference proteome</keyword>
<feature type="transmembrane region" description="Helical" evidence="1">
    <location>
        <begin position="52"/>
        <end position="72"/>
    </location>
</feature>
<keyword evidence="1" id="KW-0812">Transmembrane</keyword>
<evidence type="ECO:0000256" key="1">
    <source>
        <dbReference type="SAM" id="Phobius"/>
    </source>
</evidence>
<evidence type="ECO:0000313" key="2">
    <source>
        <dbReference type="EMBL" id="AVO47045.1"/>
    </source>
</evidence>
<gene>
    <name evidence="2" type="ORF">C6569_19405</name>
</gene>
<keyword evidence="1" id="KW-0472">Membrane</keyword>
<dbReference type="KEGG" id="phr:C6569_19405"/>
<dbReference type="Proteomes" id="UP000237889">
    <property type="component" value="Chromosome"/>
</dbReference>
<accession>A0A2S0NFW3</accession>
<dbReference type="EMBL" id="CP027668">
    <property type="protein sequence ID" value="AVO47045.1"/>
    <property type="molecule type" value="Genomic_DNA"/>
</dbReference>
<evidence type="ECO:0000313" key="3">
    <source>
        <dbReference type="Proteomes" id="UP000237889"/>
    </source>
</evidence>
<protein>
    <submittedName>
        <fullName evidence="2">Uncharacterized protein</fullName>
    </submittedName>
</protein>
<keyword evidence="1" id="KW-1133">Transmembrane helix</keyword>
<sequence length="73" mass="7712">MARHRRAIDLFRVQAMNVIPAISRPRPAAASAALDAGAIAAMRSARDRDLRLVVLVLAAALVTGLSVLVHSLS</sequence>
<organism evidence="2 3">
    <name type="scientific">Phreatobacter cathodiphilus</name>
    <dbReference type="NCBI Taxonomy" id="1868589"/>
    <lineage>
        <taxon>Bacteria</taxon>
        <taxon>Pseudomonadati</taxon>
        <taxon>Pseudomonadota</taxon>
        <taxon>Alphaproteobacteria</taxon>
        <taxon>Hyphomicrobiales</taxon>
        <taxon>Phreatobacteraceae</taxon>
        <taxon>Phreatobacter</taxon>
    </lineage>
</organism>
<proteinExistence type="predicted"/>
<reference evidence="2 3" key="1">
    <citation type="submission" date="2018-03" db="EMBL/GenBank/DDBJ databases">
        <title>Genome sequencing of Phreatobacter sp.</title>
        <authorList>
            <person name="Kim S.-J."/>
            <person name="Heo J."/>
            <person name="Kwon S.-W."/>
        </authorList>
    </citation>
    <scope>NUCLEOTIDE SEQUENCE [LARGE SCALE GENOMIC DNA]</scope>
    <source>
        <strain evidence="2 3">S-12</strain>
    </source>
</reference>
<name>A0A2S0NFW3_9HYPH</name>
<dbReference type="AlphaFoldDB" id="A0A2S0NFW3"/>